<evidence type="ECO:0000313" key="2">
    <source>
        <dbReference type="Proteomes" id="UP000277204"/>
    </source>
</evidence>
<proteinExistence type="predicted"/>
<reference evidence="1 2" key="1">
    <citation type="submission" date="2018-11" db="EMBL/GenBank/DDBJ databases">
        <authorList>
            <consortium name="Pathogen Informatics"/>
        </authorList>
    </citation>
    <scope>NUCLEOTIDE SEQUENCE [LARGE SCALE GENOMIC DNA]</scope>
    <source>
        <strain evidence="1 2">Zambia</strain>
    </source>
</reference>
<accession>A0A183LWH7</accession>
<dbReference type="EMBL" id="UZAI01003458">
    <property type="protein sequence ID" value="VDO79939.1"/>
    <property type="molecule type" value="Genomic_DNA"/>
</dbReference>
<sequence>MTAKFPNLTKPNPARSKGKLKVSHMNKTEGVDDTRAQFLAVVKTLPQDFNKYVTPDMFTIDVSETYDTLKRSILKQGDLTDRQSVDQLFSNIDLQHASATDMLKRMREVIGIRTFDEGQFKQLVLSKFLQQLLSPVTIKYTIDPLHQPLLDEYPVIHQTQPKLTCVTNNVTRHITTTKPPIFSKARRLAPERLSIRNTVKADIGYNAAQLVDVTTLRHSGEFVEFSPSSMSMDLTFYTNRPTNAIRSVKRASTRPQSTDVFFQPDLLYSTHVIVRRDSHQRLFESAYEGPFKLLQREPGYYIIDKNETNNSISIGQFKAAYLE</sequence>
<gene>
    <name evidence="1" type="ORF">SMRZ_LOCUS8152</name>
</gene>
<dbReference type="PANTHER" id="PTHR38681:SF2">
    <property type="entry name" value="RNA-DIRECTED DNA POLYMERASE"/>
    <property type="match status" value="1"/>
</dbReference>
<dbReference type="AlphaFoldDB" id="A0A183LWH7"/>
<protein>
    <submittedName>
        <fullName evidence="1">Uncharacterized protein</fullName>
    </submittedName>
</protein>
<name>A0A183LWH7_9TREM</name>
<dbReference type="PANTHER" id="PTHR38681">
    <property type="entry name" value="RETROVIRUS-RELATED POL POLYPROTEIN FROM TRANSPOSON 412-LIKE PROTEIN-RELATED"/>
    <property type="match status" value="1"/>
</dbReference>
<keyword evidence="2" id="KW-1185">Reference proteome</keyword>
<organism evidence="1 2">
    <name type="scientific">Schistosoma margrebowiei</name>
    <dbReference type="NCBI Taxonomy" id="48269"/>
    <lineage>
        <taxon>Eukaryota</taxon>
        <taxon>Metazoa</taxon>
        <taxon>Spiralia</taxon>
        <taxon>Lophotrochozoa</taxon>
        <taxon>Platyhelminthes</taxon>
        <taxon>Trematoda</taxon>
        <taxon>Digenea</taxon>
        <taxon>Strigeidida</taxon>
        <taxon>Schistosomatoidea</taxon>
        <taxon>Schistosomatidae</taxon>
        <taxon>Schistosoma</taxon>
    </lineage>
</organism>
<evidence type="ECO:0000313" key="1">
    <source>
        <dbReference type="EMBL" id="VDO79939.1"/>
    </source>
</evidence>
<dbReference type="Proteomes" id="UP000277204">
    <property type="component" value="Unassembled WGS sequence"/>
</dbReference>